<dbReference type="HOGENOM" id="CLU_2910719_0_0_1"/>
<dbReference type="Proteomes" id="UP000001292">
    <property type="component" value="Unassembled WGS sequence"/>
</dbReference>
<dbReference type="AlphaFoldDB" id="B4HTW2"/>
<sequence>VPKVVGQTGKRNSNWAKSECSVTKAKRLAKSTCLQILRTYGERILTDILWVRNLGQLGTHTH</sequence>
<proteinExistence type="predicted"/>
<protein>
    <submittedName>
        <fullName evidence="1">GM19366</fullName>
    </submittedName>
</protein>
<gene>
    <name evidence="1" type="primary">Dsec\GM19366</name>
    <name evidence="1" type="ORF">Dsec_GM19366</name>
</gene>
<dbReference type="EMBL" id="CH480817">
    <property type="protein sequence ID" value="EDW50383.1"/>
    <property type="molecule type" value="Genomic_DNA"/>
</dbReference>
<organism evidence="2">
    <name type="scientific">Drosophila sechellia</name>
    <name type="common">Fruit fly</name>
    <dbReference type="NCBI Taxonomy" id="7238"/>
    <lineage>
        <taxon>Eukaryota</taxon>
        <taxon>Metazoa</taxon>
        <taxon>Ecdysozoa</taxon>
        <taxon>Arthropoda</taxon>
        <taxon>Hexapoda</taxon>
        <taxon>Insecta</taxon>
        <taxon>Pterygota</taxon>
        <taxon>Neoptera</taxon>
        <taxon>Endopterygota</taxon>
        <taxon>Diptera</taxon>
        <taxon>Brachycera</taxon>
        <taxon>Muscomorpha</taxon>
        <taxon>Ephydroidea</taxon>
        <taxon>Drosophilidae</taxon>
        <taxon>Drosophila</taxon>
        <taxon>Sophophora</taxon>
    </lineage>
</organism>
<keyword evidence="2" id="KW-1185">Reference proteome</keyword>
<evidence type="ECO:0000313" key="2">
    <source>
        <dbReference type="Proteomes" id="UP000001292"/>
    </source>
</evidence>
<name>B4HTW2_DROSE</name>
<accession>B4HTW2</accession>
<reference evidence="1 2" key="1">
    <citation type="journal article" date="2007" name="Nature">
        <title>Evolution of genes and genomes on the Drosophila phylogeny.</title>
        <authorList>
            <consortium name="Drosophila 12 Genomes Consortium"/>
            <person name="Clark A.G."/>
            <person name="Eisen M.B."/>
            <person name="Smith D.R."/>
            <person name="Bergman C.M."/>
            <person name="Oliver B."/>
            <person name="Markow T.A."/>
            <person name="Kaufman T.C."/>
            <person name="Kellis M."/>
            <person name="Gelbart W."/>
            <person name="Iyer V.N."/>
            <person name="Pollard D.A."/>
            <person name="Sackton T.B."/>
            <person name="Larracuente A.M."/>
            <person name="Singh N.D."/>
            <person name="Abad J.P."/>
            <person name="Abt D.N."/>
            <person name="Adryan B."/>
            <person name="Aguade M."/>
            <person name="Akashi H."/>
            <person name="Anderson W.W."/>
            <person name="Aquadro C.F."/>
            <person name="Ardell D.H."/>
            <person name="Arguello R."/>
            <person name="Artieri C.G."/>
            <person name="Barbash D.A."/>
            <person name="Barker D."/>
            <person name="Barsanti P."/>
            <person name="Batterham P."/>
            <person name="Batzoglou S."/>
            <person name="Begun D."/>
            <person name="Bhutkar A."/>
            <person name="Blanco E."/>
            <person name="Bosak S.A."/>
            <person name="Bradley R.K."/>
            <person name="Brand A.D."/>
            <person name="Brent M.R."/>
            <person name="Brooks A.N."/>
            <person name="Brown R.H."/>
            <person name="Butlin R.K."/>
            <person name="Caggese C."/>
            <person name="Calvi B.R."/>
            <person name="Bernardo de Carvalho A."/>
            <person name="Caspi A."/>
            <person name="Castrezana S."/>
            <person name="Celniker S.E."/>
            <person name="Chang J.L."/>
            <person name="Chapple C."/>
            <person name="Chatterji S."/>
            <person name="Chinwalla A."/>
            <person name="Civetta A."/>
            <person name="Clifton S.W."/>
            <person name="Comeron J.M."/>
            <person name="Costello J.C."/>
            <person name="Coyne J.A."/>
            <person name="Daub J."/>
            <person name="David R.G."/>
            <person name="Delcher A.L."/>
            <person name="Delehaunty K."/>
            <person name="Do C.B."/>
            <person name="Ebling H."/>
            <person name="Edwards K."/>
            <person name="Eickbush T."/>
            <person name="Evans J.D."/>
            <person name="Filipski A."/>
            <person name="Findeiss S."/>
            <person name="Freyhult E."/>
            <person name="Fulton L."/>
            <person name="Fulton R."/>
            <person name="Garcia A.C."/>
            <person name="Gardiner A."/>
            <person name="Garfield D.A."/>
            <person name="Garvin B.E."/>
            <person name="Gibson G."/>
            <person name="Gilbert D."/>
            <person name="Gnerre S."/>
            <person name="Godfrey J."/>
            <person name="Good R."/>
            <person name="Gotea V."/>
            <person name="Gravely B."/>
            <person name="Greenberg A.J."/>
            <person name="Griffiths-Jones S."/>
            <person name="Gross S."/>
            <person name="Guigo R."/>
            <person name="Gustafson E.A."/>
            <person name="Haerty W."/>
            <person name="Hahn M.W."/>
            <person name="Halligan D.L."/>
            <person name="Halpern A.L."/>
            <person name="Halter G.M."/>
            <person name="Han M.V."/>
            <person name="Heger A."/>
            <person name="Hillier L."/>
            <person name="Hinrichs A.S."/>
            <person name="Holmes I."/>
            <person name="Hoskins R.A."/>
            <person name="Hubisz M.J."/>
            <person name="Hultmark D."/>
            <person name="Huntley M.A."/>
            <person name="Jaffe D.B."/>
            <person name="Jagadeeshan S."/>
            <person name="Jeck W.R."/>
            <person name="Johnson J."/>
            <person name="Jones C.D."/>
            <person name="Jordan W.C."/>
            <person name="Karpen G.H."/>
            <person name="Kataoka E."/>
            <person name="Keightley P.D."/>
            <person name="Kheradpour P."/>
            <person name="Kirkness E.F."/>
            <person name="Koerich L.B."/>
            <person name="Kristiansen K."/>
            <person name="Kudrna D."/>
            <person name="Kulathinal R.J."/>
            <person name="Kumar S."/>
            <person name="Kwok R."/>
            <person name="Lander E."/>
            <person name="Langley C.H."/>
            <person name="Lapoint R."/>
            <person name="Lazzaro B.P."/>
            <person name="Lee S.J."/>
            <person name="Levesque L."/>
            <person name="Li R."/>
            <person name="Lin C.F."/>
            <person name="Lin M.F."/>
            <person name="Lindblad-Toh K."/>
            <person name="Llopart A."/>
            <person name="Long M."/>
            <person name="Low L."/>
            <person name="Lozovsky E."/>
            <person name="Lu J."/>
            <person name="Luo M."/>
            <person name="Machado C.A."/>
            <person name="Makalowski W."/>
            <person name="Marzo M."/>
            <person name="Matsuda M."/>
            <person name="Matzkin L."/>
            <person name="McAllister B."/>
            <person name="McBride C.S."/>
            <person name="McKernan B."/>
            <person name="McKernan K."/>
            <person name="Mendez-Lago M."/>
            <person name="Minx P."/>
            <person name="Mollenhauer M.U."/>
            <person name="Montooth K."/>
            <person name="Mount S.M."/>
            <person name="Mu X."/>
            <person name="Myers E."/>
            <person name="Negre B."/>
            <person name="Newfeld S."/>
            <person name="Nielsen R."/>
            <person name="Noor M.A."/>
            <person name="O'Grady P."/>
            <person name="Pachter L."/>
            <person name="Papaceit M."/>
            <person name="Parisi M.J."/>
            <person name="Parisi M."/>
            <person name="Parts L."/>
            <person name="Pedersen J.S."/>
            <person name="Pesole G."/>
            <person name="Phillippy A.M."/>
            <person name="Ponting C.P."/>
            <person name="Pop M."/>
            <person name="Porcelli D."/>
            <person name="Powell J.R."/>
            <person name="Prohaska S."/>
            <person name="Pruitt K."/>
            <person name="Puig M."/>
            <person name="Quesneville H."/>
            <person name="Ram K.R."/>
            <person name="Rand D."/>
            <person name="Rasmussen M.D."/>
            <person name="Reed L.K."/>
            <person name="Reenan R."/>
            <person name="Reily A."/>
            <person name="Remington K.A."/>
            <person name="Rieger T.T."/>
            <person name="Ritchie M.G."/>
            <person name="Robin C."/>
            <person name="Rogers Y.H."/>
            <person name="Rohde C."/>
            <person name="Rozas J."/>
            <person name="Rubenfield M.J."/>
            <person name="Ruiz A."/>
            <person name="Russo S."/>
            <person name="Salzberg S.L."/>
            <person name="Sanchez-Gracia A."/>
            <person name="Saranga D.J."/>
            <person name="Sato H."/>
            <person name="Schaeffer S.W."/>
            <person name="Schatz M.C."/>
            <person name="Schlenke T."/>
            <person name="Schwartz R."/>
            <person name="Segarra C."/>
            <person name="Singh R.S."/>
            <person name="Sirot L."/>
            <person name="Sirota M."/>
            <person name="Sisneros N.B."/>
            <person name="Smith C.D."/>
            <person name="Smith T.F."/>
            <person name="Spieth J."/>
            <person name="Stage D.E."/>
            <person name="Stark A."/>
            <person name="Stephan W."/>
            <person name="Strausberg R.L."/>
            <person name="Strempel S."/>
            <person name="Sturgill D."/>
            <person name="Sutton G."/>
            <person name="Sutton G.G."/>
            <person name="Tao W."/>
            <person name="Teichmann S."/>
            <person name="Tobari Y.N."/>
            <person name="Tomimura Y."/>
            <person name="Tsolas J.M."/>
            <person name="Valente V.L."/>
            <person name="Venter E."/>
            <person name="Venter J.C."/>
            <person name="Vicario S."/>
            <person name="Vieira F.G."/>
            <person name="Vilella A.J."/>
            <person name="Villasante A."/>
            <person name="Walenz B."/>
            <person name="Wang J."/>
            <person name="Wasserman M."/>
            <person name="Watts T."/>
            <person name="Wilson D."/>
            <person name="Wilson R.K."/>
            <person name="Wing R.A."/>
            <person name="Wolfner M.F."/>
            <person name="Wong A."/>
            <person name="Wong G.K."/>
            <person name="Wu C.I."/>
            <person name="Wu G."/>
            <person name="Yamamoto D."/>
            <person name="Yang H.P."/>
            <person name="Yang S.P."/>
            <person name="Yorke J.A."/>
            <person name="Yoshida K."/>
            <person name="Zdobnov E."/>
            <person name="Zhang P."/>
            <person name="Zhang Y."/>
            <person name="Zimin A.V."/>
            <person name="Baldwin J."/>
            <person name="Abdouelleil A."/>
            <person name="Abdulkadir J."/>
            <person name="Abebe A."/>
            <person name="Abera B."/>
            <person name="Abreu J."/>
            <person name="Acer S.C."/>
            <person name="Aftuck L."/>
            <person name="Alexander A."/>
            <person name="An P."/>
            <person name="Anderson E."/>
            <person name="Anderson S."/>
            <person name="Arachi H."/>
            <person name="Azer M."/>
            <person name="Bachantsang P."/>
            <person name="Barry A."/>
            <person name="Bayul T."/>
            <person name="Berlin A."/>
            <person name="Bessette D."/>
            <person name="Bloom T."/>
            <person name="Blye J."/>
            <person name="Boguslavskiy L."/>
            <person name="Bonnet C."/>
            <person name="Boukhgalter B."/>
            <person name="Bourzgui I."/>
            <person name="Brown A."/>
            <person name="Cahill P."/>
            <person name="Channer S."/>
            <person name="Cheshatsang Y."/>
            <person name="Chuda L."/>
            <person name="Citroen M."/>
            <person name="Collymore A."/>
            <person name="Cooke P."/>
            <person name="Costello M."/>
            <person name="D'Aco K."/>
            <person name="Daza R."/>
            <person name="De Haan G."/>
            <person name="DeGray S."/>
            <person name="DeMaso C."/>
            <person name="Dhargay N."/>
            <person name="Dooley K."/>
            <person name="Dooley E."/>
            <person name="Doricent M."/>
            <person name="Dorje P."/>
            <person name="Dorjee K."/>
            <person name="Dupes A."/>
            <person name="Elong R."/>
            <person name="Falk J."/>
            <person name="Farina A."/>
            <person name="Faro S."/>
            <person name="Ferguson D."/>
            <person name="Fisher S."/>
            <person name="Foley C.D."/>
            <person name="Franke A."/>
            <person name="Friedrich D."/>
            <person name="Gadbois L."/>
            <person name="Gearin G."/>
            <person name="Gearin C.R."/>
            <person name="Giannoukos G."/>
            <person name="Goode T."/>
            <person name="Graham J."/>
            <person name="Grandbois E."/>
            <person name="Grewal S."/>
            <person name="Gyaltsen K."/>
            <person name="Hafez N."/>
            <person name="Hagos B."/>
            <person name="Hall J."/>
            <person name="Henson C."/>
            <person name="Hollinger A."/>
            <person name="Honan T."/>
            <person name="Huard M.D."/>
            <person name="Hughes L."/>
            <person name="Hurhula B."/>
            <person name="Husby M.E."/>
            <person name="Kamat A."/>
            <person name="Kanga B."/>
            <person name="Kashin S."/>
            <person name="Khazanovich D."/>
            <person name="Kisner P."/>
            <person name="Lance K."/>
            <person name="Lara M."/>
            <person name="Lee W."/>
            <person name="Lennon N."/>
            <person name="Letendre F."/>
            <person name="LeVine R."/>
            <person name="Lipovsky A."/>
            <person name="Liu X."/>
            <person name="Liu J."/>
            <person name="Liu S."/>
            <person name="Lokyitsang T."/>
            <person name="Lokyitsang Y."/>
            <person name="Lubonja R."/>
            <person name="Lui A."/>
            <person name="MacDonald P."/>
            <person name="Magnisalis V."/>
            <person name="Maru K."/>
            <person name="Matthews C."/>
            <person name="McCusker W."/>
            <person name="McDonough S."/>
            <person name="Mehta T."/>
            <person name="Meldrim J."/>
            <person name="Meneus L."/>
            <person name="Mihai O."/>
            <person name="Mihalev A."/>
            <person name="Mihova T."/>
            <person name="Mittelman R."/>
            <person name="Mlenga V."/>
            <person name="Montmayeur A."/>
            <person name="Mulrain L."/>
            <person name="Navidi A."/>
            <person name="Naylor J."/>
            <person name="Negash T."/>
            <person name="Nguyen T."/>
            <person name="Nguyen N."/>
            <person name="Nicol R."/>
            <person name="Norbu C."/>
            <person name="Norbu N."/>
            <person name="Novod N."/>
            <person name="O'Neill B."/>
            <person name="Osman S."/>
            <person name="Markiewicz E."/>
            <person name="Oyono O.L."/>
            <person name="Patti C."/>
            <person name="Phunkhang P."/>
            <person name="Pierre F."/>
            <person name="Priest M."/>
            <person name="Raghuraman S."/>
            <person name="Rege F."/>
            <person name="Reyes R."/>
            <person name="Rise C."/>
            <person name="Rogov P."/>
            <person name="Ross K."/>
            <person name="Ryan E."/>
            <person name="Settipalli S."/>
            <person name="Shea T."/>
            <person name="Sherpa N."/>
            <person name="Shi L."/>
            <person name="Shih D."/>
            <person name="Sparrow T."/>
            <person name="Spaulding J."/>
            <person name="Stalker J."/>
            <person name="Stange-Thomann N."/>
            <person name="Stavropoulos S."/>
            <person name="Stone C."/>
            <person name="Strader C."/>
            <person name="Tesfaye S."/>
            <person name="Thomson T."/>
            <person name="Thoulutsang Y."/>
            <person name="Thoulutsang D."/>
            <person name="Topham K."/>
            <person name="Topping I."/>
            <person name="Tsamla T."/>
            <person name="Vassiliev H."/>
            <person name="Vo A."/>
            <person name="Wangchuk T."/>
            <person name="Wangdi T."/>
            <person name="Weiand M."/>
            <person name="Wilkinson J."/>
            <person name="Wilson A."/>
            <person name="Yadav S."/>
            <person name="Young G."/>
            <person name="Yu Q."/>
            <person name="Zembek L."/>
            <person name="Zhong D."/>
            <person name="Zimmer A."/>
            <person name="Zwirko Z."/>
            <person name="Jaffe D.B."/>
            <person name="Alvarez P."/>
            <person name="Brockman W."/>
            <person name="Butler J."/>
            <person name="Chin C."/>
            <person name="Gnerre S."/>
            <person name="Grabherr M."/>
            <person name="Kleber M."/>
            <person name="Mauceli E."/>
            <person name="MacCallum I."/>
        </authorList>
    </citation>
    <scope>NUCLEOTIDE SEQUENCE [LARGE SCALE GENOMIC DNA]</scope>
    <source>
        <strain evidence="2">Rob3c / Tucson 14021-0248.25</strain>
    </source>
</reference>
<feature type="non-terminal residue" evidence="1">
    <location>
        <position position="1"/>
    </location>
</feature>
<evidence type="ECO:0000313" key="1">
    <source>
        <dbReference type="EMBL" id="EDW50383.1"/>
    </source>
</evidence>